<dbReference type="InterPro" id="IPR009506">
    <property type="entry name" value="YjiS-like"/>
</dbReference>
<dbReference type="AlphaFoldDB" id="A0A2N3L8T7"/>
<feature type="domain" description="YjiS-like" evidence="1">
    <location>
        <begin position="44"/>
        <end position="78"/>
    </location>
</feature>
<dbReference type="EMBL" id="NXGX01000002">
    <property type="protein sequence ID" value="PKR59235.1"/>
    <property type="molecule type" value="Genomic_DNA"/>
</dbReference>
<name>A0A2N3L8T7_9PROT</name>
<keyword evidence="3" id="KW-1185">Reference proteome</keyword>
<evidence type="ECO:0000259" key="1">
    <source>
        <dbReference type="Pfam" id="PF06568"/>
    </source>
</evidence>
<proteinExistence type="predicted"/>
<reference evidence="2 3" key="1">
    <citation type="submission" date="2017-09" db="EMBL/GenBank/DDBJ databases">
        <title>Biodiversity and function of Thalassospira species in the particle-attached aromatic-hydrocarbon-degrading consortia from the surface seawater of the China South Sea.</title>
        <authorList>
            <person name="Dong C."/>
            <person name="Lai Q."/>
            <person name="Shao Z."/>
        </authorList>
    </citation>
    <scope>NUCLEOTIDE SEQUENCE [LARGE SCALE GENOMIC DNA]</scope>
    <source>
        <strain evidence="2 3">139Z-12</strain>
    </source>
</reference>
<evidence type="ECO:0000313" key="2">
    <source>
        <dbReference type="EMBL" id="PKR59235.1"/>
    </source>
</evidence>
<organism evidence="2 3">
    <name type="scientific">Thalassospira lohafexi</name>
    <dbReference type="NCBI Taxonomy" id="744227"/>
    <lineage>
        <taxon>Bacteria</taxon>
        <taxon>Pseudomonadati</taxon>
        <taxon>Pseudomonadota</taxon>
        <taxon>Alphaproteobacteria</taxon>
        <taxon>Rhodospirillales</taxon>
        <taxon>Thalassospiraceae</taxon>
        <taxon>Thalassospira</taxon>
    </lineage>
</organism>
<sequence length="94" mass="10735">MVNCNDTIRISNIGVDDRNVMNGPTTVKTVTWRSAMIGTAISVVEKFRLLQERARDRKALQNLDDHLLKDIGMTRAELDRQLSQSHWTNFPPRG</sequence>
<dbReference type="Pfam" id="PF06568">
    <property type="entry name" value="YjiS-like"/>
    <property type="match status" value="1"/>
</dbReference>
<protein>
    <recommendedName>
        <fullName evidence="1">YjiS-like domain-containing protein</fullName>
    </recommendedName>
</protein>
<comment type="caution">
    <text evidence="2">The sequence shown here is derived from an EMBL/GenBank/DDBJ whole genome shotgun (WGS) entry which is preliminary data.</text>
</comment>
<evidence type="ECO:0000313" key="3">
    <source>
        <dbReference type="Proteomes" id="UP000233332"/>
    </source>
</evidence>
<accession>A0A2N3L8T7</accession>
<dbReference type="RefSeq" id="WP_101300159.1">
    <property type="nucleotide sequence ID" value="NZ_NXGX01000002.1"/>
</dbReference>
<gene>
    <name evidence="2" type="ORF">COO92_04055</name>
</gene>
<dbReference type="Proteomes" id="UP000233332">
    <property type="component" value="Unassembled WGS sequence"/>
</dbReference>